<keyword evidence="6" id="KW-0029">Amino-acid transport</keyword>
<keyword evidence="12" id="KW-1185">Reference proteome</keyword>
<keyword evidence="8 9" id="KW-0472">Membrane</keyword>
<evidence type="ECO:0000256" key="5">
    <source>
        <dbReference type="ARBA" id="ARBA00022692"/>
    </source>
</evidence>
<dbReference type="Gene3D" id="1.10.3720.10">
    <property type="entry name" value="MetI-like"/>
    <property type="match status" value="1"/>
</dbReference>
<evidence type="ECO:0000256" key="4">
    <source>
        <dbReference type="ARBA" id="ARBA00022475"/>
    </source>
</evidence>
<dbReference type="GO" id="GO:0043190">
    <property type="term" value="C:ATP-binding cassette (ABC) transporter complex"/>
    <property type="evidence" value="ECO:0007669"/>
    <property type="project" value="InterPro"/>
</dbReference>
<dbReference type="EMBL" id="JFKA01000002">
    <property type="protein sequence ID" value="OSQ39836.1"/>
    <property type="molecule type" value="Genomic_DNA"/>
</dbReference>
<dbReference type="Proteomes" id="UP000193391">
    <property type="component" value="Unassembled WGS sequence"/>
</dbReference>
<evidence type="ECO:0000313" key="11">
    <source>
        <dbReference type="EMBL" id="OSQ39836.1"/>
    </source>
</evidence>
<proteinExistence type="inferred from homology"/>
<feature type="transmembrane region" description="Helical" evidence="9">
    <location>
        <begin position="179"/>
        <end position="197"/>
    </location>
</feature>
<feature type="domain" description="ABC transmembrane type-1" evidence="10">
    <location>
        <begin position="13"/>
        <end position="201"/>
    </location>
</feature>
<dbReference type="PROSITE" id="PS50928">
    <property type="entry name" value="ABC_TM1"/>
    <property type="match status" value="1"/>
</dbReference>
<dbReference type="Pfam" id="PF00528">
    <property type="entry name" value="BPD_transp_1"/>
    <property type="match status" value="1"/>
</dbReference>
<dbReference type="GO" id="GO:0022857">
    <property type="term" value="F:transmembrane transporter activity"/>
    <property type="evidence" value="ECO:0007669"/>
    <property type="project" value="InterPro"/>
</dbReference>
<dbReference type="NCBIfam" id="TIGR01726">
    <property type="entry name" value="HEQRo_perm_3TM"/>
    <property type="match status" value="1"/>
</dbReference>
<evidence type="ECO:0000256" key="1">
    <source>
        <dbReference type="ARBA" id="ARBA00004429"/>
    </source>
</evidence>
<evidence type="ECO:0000259" key="10">
    <source>
        <dbReference type="PROSITE" id="PS50928"/>
    </source>
</evidence>
<comment type="caution">
    <text evidence="11">The sequence shown here is derived from an EMBL/GenBank/DDBJ whole genome shotgun (WGS) entry which is preliminary data.</text>
</comment>
<keyword evidence="4" id="KW-1003">Cell membrane</keyword>
<evidence type="ECO:0000256" key="9">
    <source>
        <dbReference type="RuleBase" id="RU363032"/>
    </source>
</evidence>
<keyword evidence="5 9" id="KW-0812">Transmembrane</keyword>
<dbReference type="GO" id="GO:0006865">
    <property type="term" value="P:amino acid transport"/>
    <property type="evidence" value="ECO:0007669"/>
    <property type="project" value="UniProtKB-KW"/>
</dbReference>
<evidence type="ECO:0000256" key="7">
    <source>
        <dbReference type="ARBA" id="ARBA00022989"/>
    </source>
</evidence>
<dbReference type="AlphaFoldDB" id="A0A1Y2L2Y1"/>
<feature type="transmembrane region" description="Helical" evidence="9">
    <location>
        <begin position="51"/>
        <end position="73"/>
    </location>
</feature>
<dbReference type="InterPro" id="IPR043429">
    <property type="entry name" value="ArtM/GltK/GlnP/TcyL/YhdX-like"/>
</dbReference>
<dbReference type="PANTHER" id="PTHR30614">
    <property type="entry name" value="MEMBRANE COMPONENT OF AMINO ACID ABC TRANSPORTER"/>
    <property type="match status" value="1"/>
</dbReference>
<evidence type="ECO:0000256" key="6">
    <source>
        <dbReference type="ARBA" id="ARBA00022970"/>
    </source>
</evidence>
<comment type="similarity">
    <text evidence="2">Belongs to the binding-protein-dependent transport system permease family. HisMQ subfamily.</text>
</comment>
<gene>
    <name evidence="11" type="ORF">TMES_04395</name>
</gene>
<keyword evidence="3 9" id="KW-0813">Transport</keyword>
<evidence type="ECO:0000313" key="12">
    <source>
        <dbReference type="Proteomes" id="UP000193391"/>
    </source>
</evidence>
<accession>A0A1Y2L2Y1</accession>
<dbReference type="PANTHER" id="PTHR30614:SF0">
    <property type="entry name" value="L-CYSTINE TRANSPORT SYSTEM PERMEASE PROTEIN TCYL"/>
    <property type="match status" value="1"/>
</dbReference>
<dbReference type="InterPro" id="IPR035906">
    <property type="entry name" value="MetI-like_sf"/>
</dbReference>
<organism evidence="11 12">
    <name type="scientific">Thalassospira mesophila</name>
    <dbReference type="NCBI Taxonomy" id="1293891"/>
    <lineage>
        <taxon>Bacteria</taxon>
        <taxon>Pseudomonadati</taxon>
        <taxon>Pseudomonadota</taxon>
        <taxon>Alphaproteobacteria</taxon>
        <taxon>Rhodospirillales</taxon>
        <taxon>Thalassospiraceae</taxon>
        <taxon>Thalassospira</taxon>
    </lineage>
</organism>
<dbReference type="STRING" id="1293891.TMES_04395"/>
<dbReference type="SUPFAM" id="SSF161098">
    <property type="entry name" value="MetI-like"/>
    <property type="match status" value="1"/>
</dbReference>
<dbReference type="InterPro" id="IPR010065">
    <property type="entry name" value="AA_ABC_transptr_permease_3TM"/>
</dbReference>
<keyword evidence="7 9" id="KW-1133">Transmembrane helix</keyword>
<evidence type="ECO:0000256" key="2">
    <source>
        <dbReference type="ARBA" id="ARBA00010072"/>
    </source>
</evidence>
<evidence type="ECO:0000256" key="3">
    <source>
        <dbReference type="ARBA" id="ARBA00022448"/>
    </source>
</evidence>
<comment type="subcellular location">
    <subcellularLocation>
        <location evidence="1">Cell inner membrane</location>
        <topology evidence="1">Multi-pass membrane protein</topology>
    </subcellularLocation>
    <subcellularLocation>
        <location evidence="9">Cell membrane</location>
        <topology evidence="9">Multi-pass membrane protein</topology>
    </subcellularLocation>
</comment>
<feature type="transmembrane region" description="Helical" evidence="9">
    <location>
        <begin position="12"/>
        <end position="39"/>
    </location>
</feature>
<evidence type="ECO:0000256" key="8">
    <source>
        <dbReference type="ARBA" id="ARBA00023136"/>
    </source>
</evidence>
<dbReference type="CDD" id="cd06261">
    <property type="entry name" value="TM_PBP2"/>
    <property type="match status" value="1"/>
</dbReference>
<name>A0A1Y2L2Y1_9PROT</name>
<protein>
    <recommendedName>
        <fullName evidence="10">ABC transmembrane type-1 domain-containing protein</fullName>
    </recommendedName>
</protein>
<dbReference type="InterPro" id="IPR000515">
    <property type="entry name" value="MetI-like"/>
</dbReference>
<sequence>MIFETLLSQMPYLVHGLTVAIGLLVCLLSLGLALGLVLAILEVYGHWTLRLVCVLFERVFRGIPAIVLLLLFYYGVTDYIEMGSFTAAVLALGLRSAAYQSQIFRGAFLSVPNGQMMAARAMGMNKLQAIRDIIIPQALRMSIGPWTNEFSSELKATSLAYVIGVVELTRQAKYIISNTQGNILVVFGVVALMYFVVNRAGNWALYRLENRLSLPGFEHRGDA</sequence>
<reference evidence="11 12" key="1">
    <citation type="submission" date="2014-03" db="EMBL/GenBank/DDBJ databases">
        <title>The draft genome sequence of Thalassospira mesophila JCM 18969.</title>
        <authorList>
            <person name="Lai Q."/>
            <person name="Shao Z."/>
        </authorList>
    </citation>
    <scope>NUCLEOTIDE SEQUENCE [LARGE SCALE GENOMIC DNA]</scope>
    <source>
        <strain evidence="11 12">JCM 18969</strain>
    </source>
</reference>